<gene>
    <name evidence="1" type="ORF">EBH_0070380</name>
</gene>
<proteinExistence type="predicted"/>
<reference evidence="1" key="1">
    <citation type="submission" date="2013-10" db="EMBL/GenBank/DDBJ databases">
        <title>Genomic analysis of the causative agents of coccidiosis in chickens.</title>
        <authorList>
            <person name="Reid A.J."/>
            <person name="Blake D."/>
            <person name="Billington K."/>
            <person name="Browne H."/>
            <person name="Dunn M."/>
            <person name="Hung S."/>
            <person name="Kawahara F."/>
            <person name="Miranda-Saavedra D."/>
            <person name="Mourier T."/>
            <person name="Nagra H."/>
            <person name="Otto T.D."/>
            <person name="Rawlings N."/>
            <person name="Sanchez A."/>
            <person name="Sanders M."/>
            <person name="Subramaniam C."/>
            <person name="Tay Y."/>
            <person name="Dear P."/>
            <person name="Doerig C."/>
            <person name="Gruber A."/>
            <person name="Parkinson J."/>
            <person name="Shirley M."/>
            <person name="Wan K.L."/>
            <person name="Berriman M."/>
            <person name="Tomley F."/>
            <person name="Pain A."/>
        </authorList>
    </citation>
    <scope>NUCLEOTIDE SEQUENCE [LARGE SCALE GENOMIC DNA]</scope>
    <source>
        <strain evidence="1">Houghton</strain>
    </source>
</reference>
<keyword evidence="2" id="KW-1185">Reference proteome</keyword>
<evidence type="ECO:0000313" key="1">
    <source>
        <dbReference type="EMBL" id="CDJ47053.1"/>
    </source>
</evidence>
<name>U6LCW1_9EIME</name>
<reference evidence="1" key="2">
    <citation type="submission" date="2013-10" db="EMBL/GenBank/DDBJ databases">
        <authorList>
            <person name="Aslett M."/>
        </authorList>
    </citation>
    <scope>NUCLEOTIDE SEQUENCE [LARGE SCALE GENOMIC DNA]</scope>
    <source>
        <strain evidence="1">Houghton</strain>
    </source>
</reference>
<sequence>MKPPEGAAAGAAAAEPAAAAAAAGAAAAAAAAAEPEITNKEIGVAAVRGLLAGRKLQTQHIKSMCFMDMDSLAPPQLPDAATREGEEAAKLLLQQQLQQLQQEQP</sequence>
<dbReference type="EMBL" id="HG710588">
    <property type="protein sequence ID" value="CDJ47053.1"/>
    <property type="molecule type" value="Genomic_DNA"/>
</dbReference>
<organism evidence="1 2">
    <name type="scientific">Eimeria brunetti</name>
    <dbReference type="NCBI Taxonomy" id="51314"/>
    <lineage>
        <taxon>Eukaryota</taxon>
        <taxon>Sar</taxon>
        <taxon>Alveolata</taxon>
        <taxon>Apicomplexa</taxon>
        <taxon>Conoidasida</taxon>
        <taxon>Coccidia</taxon>
        <taxon>Eucoccidiorida</taxon>
        <taxon>Eimeriorina</taxon>
        <taxon>Eimeriidae</taxon>
        <taxon>Eimeria</taxon>
    </lineage>
</organism>
<dbReference type="Proteomes" id="UP000030750">
    <property type="component" value="Unassembled WGS sequence"/>
</dbReference>
<accession>U6LCW1</accession>
<dbReference type="VEuPathDB" id="ToxoDB:EBH_0070380"/>
<dbReference type="OrthoDB" id="10511461at2759"/>
<evidence type="ECO:0000313" key="2">
    <source>
        <dbReference type="Proteomes" id="UP000030750"/>
    </source>
</evidence>
<dbReference type="AlphaFoldDB" id="U6LCW1"/>
<protein>
    <submittedName>
        <fullName evidence="1">Uncharacterized protein</fullName>
    </submittedName>
</protein>